<feature type="domain" description="Putative metal-binding" evidence="1">
    <location>
        <begin position="15"/>
        <end position="71"/>
    </location>
</feature>
<reference evidence="2 3" key="1">
    <citation type="journal article" date="2013" name="PLoS Pathog.">
        <title>Genomic analysis of the Kiwifruit pathogen Pseudomonas syringae pv. actinidiae provides insight into the origins of an emergent plant disease.</title>
        <authorList>
            <person name="McCann H.C."/>
            <person name="Rikkerink E.H."/>
            <person name="Bertels F."/>
            <person name="Fiers M."/>
            <person name="Lu A."/>
            <person name="Rees-George J."/>
            <person name="Andersen M.T."/>
            <person name="Gleave A.P."/>
            <person name="Haubold B."/>
            <person name="Wohlers M.W."/>
            <person name="Guttman D.S."/>
            <person name="Wang P.W."/>
            <person name="Straub C."/>
            <person name="Vanneste J.L."/>
            <person name="Rainey P.B."/>
            <person name="Templeton M.D."/>
        </authorList>
    </citation>
    <scope>NUCLEOTIDE SEQUENCE [LARGE SCALE GENOMIC DNA]</scope>
    <source>
        <strain evidence="2 3">ICMP 18807</strain>
    </source>
</reference>
<dbReference type="PATRIC" id="fig|1194404.4.peg.3078"/>
<dbReference type="Proteomes" id="UP000015729">
    <property type="component" value="Unassembled WGS sequence"/>
</dbReference>
<proteinExistence type="predicted"/>
<feature type="non-terminal residue" evidence="2">
    <location>
        <position position="1"/>
    </location>
</feature>
<dbReference type="Pfam" id="PF12156">
    <property type="entry name" value="ATPase-cat_bd"/>
    <property type="match status" value="1"/>
</dbReference>
<accession>S6UI58</accession>
<name>S6UI58_PSESF</name>
<dbReference type="EMBL" id="AOKG01001004">
    <property type="protein sequence ID" value="EPN55700.1"/>
    <property type="molecule type" value="Genomic_DNA"/>
</dbReference>
<comment type="caution">
    <text evidence="2">The sequence shown here is derived from an EMBL/GenBank/DDBJ whole genome shotgun (WGS) entry which is preliminary data.</text>
</comment>
<protein>
    <submittedName>
        <fullName evidence="2">Copper-translocating P-type ATPase</fullName>
    </submittedName>
</protein>
<feature type="non-terminal residue" evidence="2">
    <location>
        <position position="73"/>
    </location>
</feature>
<dbReference type="InterPro" id="IPR021993">
    <property type="entry name" value="ATPase-cat-bd"/>
</dbReference>
<dbReference type="AlphaFoldDB" id="S6UI58"/>
<evidence type="ECO:0000313" key="2">
    <source>
        <dbReference type="EMBL" id="EPN55700.1"/>
    </source>
</evidence>
<gene>
    <name evidence="2" type="ORF">A244_14912</name>
</gene>
<organism evidence="2 3">
    <name type="scientific">Pseudomonas syringae pv. actinidiae ICMP 18807</name>
    <dbReference type="NCBI Taxonomy" id="1194404"/>
    <lineage>
        <taxon>Bacteria</taxon>
        <taxon>Pseudomonadati</taxon>
        <taxon>Pseudomonadota</taxon>
        <taxon>Gammaproteobacteria</taxon>
        <taxon>Pseudomonadales</taxon>
        <taxon>Pseudomonadaceae</taxon>
        <taxon>Pseudomonas</taxon>
        <taxon>Pseudomonas syringae</taxon>
    </lineage>
</organism>
<sequence>ERLNVTTLNRPPTPCYHCALPVPAGKRFNAVVLGETRELCCPGCQAVTEAIVASGLESYYRHRSETSANPQSL</sequence>
<evidence type="ECO:0000259" key="1">
    <source>
        <dbReference type="Pfam" id="PF12156"/>
    </source>
</evidence>
<evidence type="ECO:0000313" key="3">
    <source>
        <dbReference type="Proteomes" id="UP000015729"/>
    </source>
</evidence>